<dbReference type="Proteomes" id="UP001501523">
    <property type="component" value="Unassembled WGS sequence"/>
</dbReference>
<gene>
    <name evidence="1" type="ORF">GCM10009105_27650</name>
</gene>
<evidence type="ECO:0000313" key="2">
    <source>
        <dbReference type="Proteomes" id="UP001501523"/>
    </source>
</evidence>
<accession>A0ABN1IRG8</accession>
<reference evidence="1 2" key="1">
    <citation type="journal article" date="2019" name="Int. J. Syst. Evol. Microbiol.">
        <title>The Global Catalogue of Microorganisms (GCM) 10K type strain sequencing project: providing services to taxonomists for standard genome sequencing and annotation.</title>
        <authorList>
            <consortium name="The Broad Institute Genomics Platform"/>
            <consortium name="The Broad Institute Genome Sequencing Center for Infectious Disease"/>
            <person name="Wu L."/>
            <person name="Ma J."/>
        </authorList>
    </citation>
    <scope>NUCLEOTIDE SEQUENCE [LARGE SCALE GENOMIC DNA]</scope>
    <source>
        <strain evidence="1 2">JCM 15421</strain>
    </source>
</reference>
<organism evidence="1 2">
    <name type="scientific">Dokdonella soli</name>
    <dbReference type="NCBI Taxonomy" id="529810"/>
    <lineage>
        <taxon>Bacteria</taxon>
        <taxon>Pseudomonadati</taxon>
        <taxon>Pseudomonadota</taxon>
        <taxon>Gammaproteobacteria</taxon>
        <taxon>Lysobacterales</taxon>
        <taxon>Rhodanobacteraceae</taxon>
        <taxon>Dokdonella</taxon>
    </lineage>
</organism>
<keyword evidence="2" id="KW-1185">Reference proteome</keyword>
<evidence type="ECO:0008006" key="3">
    <source>
        <dbReference type="Google" id="ProtNLM"/>
    </source>
</evidence>
<proteinExistence type="predicted"/>
<dbReference type="EMBL" id="BAAAEU010000023">
    <property type="protein sequence ID" value="GAA0719244.1"/>
    <property type="molecule type" value="Genomic_DNA"/>
</dbReference>
<dbReference type="SUPFAM" id="SSF109604">
    <property type="entry name" value="HD-domain/PDEase-like"/>
    <property type="match status" value="1"/>
</dbReference>
<dbReference type="InterPro" id="IPR003607">
    <property type="entry name" value="HD/PDEase_dom"/>
</dbReference>
<dbReference type="Gene3D" id="1.10.3210.40">
    <property type="match status" value="1"/>
</dbReference>
<comment type="caution">
    <text evidence="1">The sequence shown here is derived from an EMBL/GenBank/DDBJ whole genome shotgun (WGS) entry which is preliminary data.</text>
</comment>
<sequence length="295" mass="32719">MESHKPITPVHTVMAVIDSHVEAASDDLVPYRLNLYRAEGVHAAATWAGPWSLEDARRVIKAQVASLACAIDGDTPWVVTNIQYAPHTDVFDLIPDALGTDETIVQRLRQVVDRIESRPLFVLLSDAFTLRTVFHFFWTCPASRAHHHAWRGGLASHSIEMAEWVAETPGLSPTDRDIGVAYALLHDLGKLWCYDEAEGERWERLGHELIGLAKLGDALNALDTAWPDGAIAMHSLLSGLWKTKGHKPLLAVGKLVQAYDQTSAEADLRGREGHRHQAWVPTPYGDNVRVFPVRA</sequence>
<evidence type="ECO:0000313" key="1">
    <source>
        <dbReference type="EMBL" id="GAA0719244.1"/>
    </source>
</evidence>
<dbReference type="CDD" id="cd00077">
    <property type="entry name" value="HDc"/>
    <property type="match status" value="1"/>
</dbReference>
<dbReference type="RefSeq" id="WP_343792133.1">
    <property type="nucleotide sequence ID" value="NZ_BAAAEU010000023.1"/>
</dbReference>
<name>A0ABN1IRG8_9GAMM</name>
<protein>
    <recommendedName>
        <fullName evidence="3">HD domain-containing protein</fullName>
    </recommendedName>
</protein>